<dbReference type="EMBL" id="CXPG01000010">
    <property type="protein sequence ID" value="CTQ31662.1"/>
    <property type="molecule type" value="Genomic_DNA"/>
</dbReference>
<evidence type="ECO:0000313" key="1">
    <source>
        <dbReference type="EMBL" id="CTQ31662.1"/>
    </source>
</evidence>
<keyword evidence="2" id="KW-1185">Reference proteome</keyword>
<name>A0A0M6XLZ3_9RHOB</name>
<organism evidence="1 2">
    <name type="scientific">Jannaschia rubra</name>
    <dbReference type="NCBI Taxonomy" id="282197"/>
    <lineage>
        <taxon>Bacteria</taxon>
        <taxon>Pseudomonadati</taxon>
        <taxon>Pseudomonadota</taxon>
        <taxon>Alphaproteobacteria</taxon>
        <taxon>Rhodobacterales</taxon>
        <taxon>Roseobacteraceae</taxon>
        <taxon>Jannaschia</taxon>
    </lineage>
</organism>
<evidence type="ECO:0000313" key="2">
    <source>
        <dbReference type="Proteomes" id="UP000048908"/>
    </source>
</evidence>
<proteinExistence type="predicted"/>
<gene>
    <name evidence="1" type="ORF">JAN5088_00420</name>
</gene>
<sequence length="55" mass="6377">MTLLIRLAHLRKHDLTHMRVPCSIFVVAGNDILANFNEVFERLEEFGLEVPERDA</sequence>
<dbReference type="Proteomes" id="UP000048908">
    <property type="component" value="Unassembled WGS sequence"/>
</dbReference>
<protein>
    <submittedName>
        <fullName evidence="1">Uncharacterized protein</fullName>
    </submittedName>
</protein>
<dbReference type="AlphaFoldDB" id="A0A0M6XLZ3"/>
<reference evidence="1 2" key="1">
    <citation type="submission" date="2015-07" db="EMBL/GenBank/DDBJ databases">
        <authorList>
            <person name="Noorani M."/>
        </authorList>
    </citation>
    <scope>NUCLEOTIDE SEQUENCE [LARGE SCALE GENOMIC DNA]</scope>
    <source>
        <strain evidence="1 2">CECT 5088</strain>
    </source>
</reference>
<accession>A0A0M6XLZ3</accession>